<evidence type="ECO:0000313" key="4">
    <source>
        <dbReference type="Proteomes" id="UP000199475"/>
    </source>
</evidence>
<keyword evidence="2" id="KW-0472">Membrane</keyword>
<keyword evidence="2" id="KW-1133">Transmembrane helix</keyword>
<reference evidence="3 4" key="1">
    <citation type="submission" date="2016-10" db="EMBL/GenBank/DDBJ databases">
        <authorList>
            <person name="de Groot N.N."/>
        </authorList>
    </citation>
    <scope>NUCLEOTIDE SEQUENCE [LARGE SCALE GENOMIC DNA]</scope>
    <source>
        <strain evidence="3 4">CGMCC 1.9159</strain>
    </source>
</reference>
<name>A0A1G9LV89_9ACTN</name>
<accession>A0A1G9LV89</accession>
<feature type="transmembrane region" description="Helical" evidence="2">
    <location>
        <begin position="183"/>
        <end position="208"/>
    </location>
</feature>
<evidence type="ECO:0000313" key="3">
    <source>
        <dbReference type="EMBL" id="SDL65868.1"/>
    </source>
</evidence>
<protein>
    <submittedName>
        <fullName evidence="3">Uncharacterized protein</fullName>
    </submittedName>
</protein>
<evidence type="ECO:0000256" key="2">
    <source>
        <dbReference type="SAM" id="Phobius"/>
    </source>
</evidence>
<sequence length="274" mass="29207">MNEEDELFRGHQPLTDEDPTRVGTFWLDSRLVESPAGVAYAAHEDGGDAVMLLLLNEGAAQDPAARSRFSGEINAMHVDTVVARGGEGQDEGRMKIRFRPANDDPQLAHLAPPAPWAALAFDGTRQAVAEAARVLHAVDLLTTPPLGRPAGPDYRLHWIHRGERGATRVWPLSWPGRRDRAGWISILVSWLLMLLLTALGLLLAILIFQNAPLVSPPPPIPSEATESGGGSGSPTSGSPSDGGGATPDESFTPTMEQTGDEEGEGGSPSPNRRL</sequence>
<dbReference type="RefSeq" id="WP_143008288.1">
    <property type="nucleotide sequence ID" value="NZ_FNGP01000004.1"/>
</dbReference>
<dbReference type="EMBL" id="FNGP01000004">
    <property type="protein sequence ID" value="SDL65868.1"/>
    <property type="molecule type" value="Genomic_DNA"/>
</dbReference>
<dbReference type="STRING" id="686624.SAMN04488242_2352"/>
<organism evidence="3 4">
    <name type="scientific">Tessaracoccus oleiagri</name>
    <dbReference type="NCBI Taxonomy" id="686624"/>
    <lineage>
        <taxon>Bacteria</taxon>
        <taxon>Bacillati</taxon>
        <taxon>Actinomycetota</taxon>
        <taxon>Actinomycetes</taxon>
        <taxon>Propionibacteriales</taxon>
        <taxon>Propionibacteriaceae</taxon>
        <taxon>Tessaracoccus</taxon>
    </lineage>
</organism>
<dbReference type="Proteomes" id="UP000199475">
    <property type="component" value="Unassembled WGS sequence"/>
</dbReference>
<keyword evidence="4" id="KW-1185">Reference proteome</keyword>
<evidence type="ECO:0000256" key="1">
    <source>
        <dbReference type="SAM" id="MobiDB-lite"/>
    </source>
</evidence>
<dbReference type="OrthoDB" id="3728740at2"/>
<dbReference type="AlphaFoldDB" id="A0A1G9LV89"/>
<gene>
    <name evidence="3" type="ORF">SAMN04488242_2352</name>
</gene>
<feature type="region of interest" description="Disordered" evidence="1">
    <location>
        <begin position="218"/>
        <end position="274"/>
    </location>
</feature>
<keyword evidence="2" id="KW-0812">Transmembrane</keyword>
<proteinExistence type="predicted"/>